<keyword evidence="4" id="KW-1185">Reference proteome</keyword>
<feature type="transmembrane region" description="Helical" evidence="2">
    <location>
        <begin position="46"/>
        <end position="68"/>
    </location>
</feature>
<dbReference type="PROSITE" id="PS52016">
    <property type="entry name" value="TONB_DEPENDENT_REC_3"/>
    <property type="match status" value="1"/>
</dbReference>
<keyword evidence="1 2" id="KW-0812">Transmembrane</keyword>
<accession>A0ABU1LBC5</accession>
<gene>
    <name evidence="3" type="ORF">J2781_000928</name>
</gene>
<evidence type="ECO:0000313" key="4">
    <source>
        <dbReference type="Proteomes" id="UP001184853"/>
    </source>
</evidence>
<comment type="caution">
    <text evidence="3">The sequence shown here is derived from an EMBL/GenBank/DDBJ whole genome shotgun (WGS) entry which is preliminary data.</text>
</comment>
<sequence length="362" mass="39610">MENNHDIDKTFNEASKTEEPATFPGFEKVWNTIEEKLDKKKEKKKILPVWLPYGIAASLLIGSGIFYFNNKEENTGIVKPAIAETKFEPNLPTVSVPSDIQKVDSMVKANIQNETLPPPAKIAYHHVPKSYELPKPAYEMQIQESREDAAPVVESKMMDTLKRQNIEEVITTGIRKEKASMVASSETIASSAIRKKGSALGGVADTAEVTYPNNVFDIKNQARELEILAYNKAYKAKQAIPTSNIGNKIGNNAYINSVRGAVPGVAVNSISGSGSGKADIFNSSQKPGMDPLIVINGVVADMETFRKLDSKKIKNISVISKEKASGLFSGKAQNGVVVVETKGISKEEKRKMEILLKNESPK</sequence>
<comment type="similarity">
    <text evidence="1">Belongs to the TonB-dependent receptor family.</text>
</comment>
<proteinExistence type="inferred from homology"/>
<keyword evidence="1" id="KW-1134">Transmembrane beta strand</keyword>
<keyword evidence="1 2" id="KW-0472">Membrane</keyword>
<dbReference type="RefSeq" id="WP_115980478.1">
    <property type="nucleotide sequence ID" value="NZ_JAVDQS010000002.1"/>
</dbReference>
<keyword evidence="2" id="KW-1133">Transmembrane helix</keyword>
<dbReference type="EMBL" id="JAVDQS010000002">
    <property type="protein sequence ID" value="MDR6404013.1"/>
    <property type="molecule type" value="Genomic_DNA"/>
</dbReference>
<evidence type="ECO:0000313" key="3">
    <source>
        <dbReference type="EMBL" id="MDR6404013.1"/>
    </source>
</evidence>
<reference evidence="3 4" key="1">
    <citation type="submission" date="2023-07" db="EMBL/GenBank/DDBJ databases">
        <title>Sorghum-associated microbial communities from plants grown in Nebraska, USA.</title>
        <authorList>
            <person name="Schachtman D."/>
        </authorList>
    </citation>
    <scope>NUCLEOTIDE SEQUENCE [LARGE SCALE GENOMIC DNA]</scope>
    <source>
        <strain evidence="3 4">DS1709</strain>
    </source>
</reference>
<evidence type="ECO:0008006" key="5">
    <source>
        <dbReference type="Google" id="ProtNLM"/>
    </source>
</evidence>
<evidence type="ECO:0000256" key="1">
    <source>
        <dbReference type="PROSITE-ProRule" id="PRU01360"/>
    </source>
</evidence>
<dbReference type="Proteomes" id="UP001184853">
    <property type="component" value="Unassembled WGS sequence"/>
</dbReference>
<keyword evidence="1" id="KW-0813">Transport</keyword>
<organism evidence="3 4">
    <name type="scientific">Chryseobacterium geocarposphaerae</name>
    <dbReference type="NCBI Taxonomy" id="1416776"/>
    <lineage>
        <taxon>Bacteria</taxon>
        <taxon>Pseudomonadati</taxon>
        <taxon>Bacteroidota</taxon>
        <taxon>Flavobacteriia</taxon>
        <taxon>Flavobacteriales</taxon>
        <taxon>Weeksellaceae</taxon>
        <taxon>Chryseobacterium group</taxon>
        <taxon>Chryseobacterium</taxon>
    </lineage>
</organism>
<comment type="subcellular location">
    <subcellularLocation>
        <location evidence="1">Cell outer membrane</location>
        <topology evidence="1">Multi-pass membrane protein</topology>
    </subcellularLocation>
</comment>
<name>A0ABU1LBC5_9FLAO</name>
<dbReference type="InterPro" id="IPR039426">
    <property type="entry name" value="TonB-dep_rcpt-like"/>
</dbReference>
<keyword evidence="1" id="KW-0998">Cell outer membrane</keyword>
<evidence type="ECO:0000256" key="2">
    <source>
        <dbReference type="SAM" id="Phobius"/>
    </source>
</evidence>
<protein>
    <recommendedName>
        <fullName evidence="5">TonB-dependent SusC/RagA subfamily outer membrane receptor</fullName>
    </recommendedName>
</protein>